<dbReference type="OrthoDB" id="10064100at2759"/>
<evidence type="ECO:0000256" key="1">
    <source>
        <dbReference type="ARBA" id="ARBA00000900"/>
    </source>
</evidence>
<dbReference type="PROSITE" id="PS51698">
    <property type="entry name" value="U_BOX"/>
    <property type="match status" value="1"/>
</dbReference>
<keyword evidence="4 5" id="KW-0833">Ubl conjugation pathway</keyword>
<dbReference type="Gene3D" id="3.30.40.10">
    <property type="entry name" value="Zinc/RING finger domain, C3HC4 (zinc finger)"/>
    <property type="match status" value="1"/>
</dbReference>
<evidence type="ECO:0000259" key="6">
    <source>
        <dbReference type="PROSITE" id="PS51698"/>
    </source>
</evidence>
<evidence type="ECO:0000256" key="4">
    <source>
        <dbReference type="ARBA" id="ARBA00022786"/>
    </source>
</evidence>
<reference evidence="8" key="1">
    <citation type="journal article" date="2017" name="Plant J.">
        <title>The pomegranate (Punica granatum L.) genome and the genomics of punicalagin biosynthesis.</title>
        <authorList>
            <person name="Qin G."/>
            <person name="Xu C."/>
            <person name="Ming R."/>
            <person name="Tang H."/>
            <person name="Guyot R."/>
            <person name="Kramer E.M."/>
            <person name="Hu Y."/>
            <person name="Yi X."/>
            <person name="Qi Y."/>
            <person name="Xu X."/>
            <person name="Gao Z."/>
            <person name="Pan H."/>
            <person name="Jian J."/>
            <person name="Tian Y."/>
            <person name="Yue Z."/>
            <person name="Xu Y."/>
        </authorList>
    </citation>
    <scope>NUCLEOTIDE SEQUENCE [LARGE SCALE GENOMIC DNA]</scope>
    <source>
        <strain evidence="8">cv. Dabenzi</strain>
    </source>
</reference>
<dbReference type="Pfam" id="PF04564">
    <property type="entry name" value="U-box"/>
    <property type="match status" value="1"/>
</dbReference>
<evidence type="ECO:0000313" key="10">
    <source>
        <dbReference type="RefSeq" id="XP_031395601.1"/>
    </source>
</evidence>
<dbReference type="InterPro" id="IPR058678">
    <property type="entry name" value="ARM_PUB"/>
</dbReference>
<keyword evidence="3 5" id="KW-0808">Transferase</keyword>
<evidence type="ECO:0000256" key="3">
    <source>
        <dbReference type="ARBA" id="ARBA00022679"/>
    </source>
</evidence>
<dbReference type="SUPFAM" id="SSF48371">
    <property type="entry name" value="ARM repeat"/>
    <property type="match status" value="1"/>
</dbReference>
<dbReference type="InterPro" id="IPR016024">
    <property type="entry name" value="ARM-type_fold"/>
</dbReference>
<dbReference type="AlphaFoldDB" id="A0A218XCB8"/>
<dbReference type="InterPro" id="IPR013083">
    <property type="entry name" value="Znf_RING/FYVE/PHD"/>
</dbReference>
<dbReference type="SUPFAM" id="SSF57850">
    <property type="entry name" value="RING/U-box"/>
    <property type="match status" value="1"/>
</dbReference>
<dbReference type="InterPro" id="IPR045210">
    <property type="entry name" value="RING-Ubox_PUB"/>
</dbReference>
<dbReference type="Proteomes" id="UP000197138">
    <property type="component" value="Unassembled WGS sequence"/>
</dbReference>
<dbReference type="UniPathway" id="UPA00143"/>
<gene>
    <name evidence="10" type="primary">LOC116206904</name>
    <name evidence="7" type="ORF">CDL15_Pgr002162</name>
</gene>
<dbReference type="Pfam" id="PF25598">
    <property type="entry name" value="ARM_PUB"/>
    <property type="match status" value="1"/>
</dbReference>
<reference evidence="9" key="3">
    <citation type="journal article" date="2020" name="Plant Biotechnol. J.">
        <title>The pomegranate (Punica granatum L.) draft genome dissects genetic divergence between soft- and hard-seeded cultivars.</title>
        <authorList>
            <person name="Luo X."/>
            <person name="Li H."/>
            <person name="Wu Z."/>
            <person name="Yao W."/>
            <person name="Zhao P."/>
            <person name="Cao D."/>
            <person name="Yu H."/>
            <person name="Li K."/>
            <person name="Poudel K."/>
            <person name="Zhao D."/>
            <person name="Zhang F."/>
            <person name="Xia X."/>
            <person name="Chen L."/>
            <person name="Wang Q."/>
            <person name="Jing D."/>
            <person name="Cao S."/>
        </authorList>
    </citation>
    <scope>NUCLEOTIDE SEQUENCE [LARGE SCALE GENOMIC DNA]</scope>
</reference>
<keyword evidence="9" id="KW-1185">Reference proteome</keyword>
<proteinExistence type="predicted"/>
<dbReference type="GO" id="GO:0061630">
    <property type="term" value="F:ubiquitin protein ligase activity"/>
    <property type="evidence" value="ECO:0007669"/>
    <property type="project" value="UniProtKB-UniRule"/>
</dbReference>
<dbReference type="InterPro" id="IPR011989">
    <property type="entry name" value="ARM-like"/>
</dbReference>
<feature type="domain" description="U-box" evidence="6">
    <location>
        <begin position="5"/>
        <end position="85"/>
    </location>
</feature>
<comment type="function">
    <text evidence="5">Functions as an E3 ubiquitin ligase.</text>
</comment>
<accession>A0A218XCB8</accession>
<dbReference type="RefSeq" id="XP_031395601.1">
    <property type="nucleotide sequence ID" value="XM_031539741.1"/>
</dbReference>
<comment type="pathway">
    <text evidence="2 5">Protein modification; protein ubiquitination.</text>
</comment>
<dbReference type="PANTHER" id="PTHR22849">
    <property type="entry name" value="WDSAM1 PROTEIN"/>
    <property type="match status" value="1"/>
</dbReference>
<dbReference type="Proteomes" id="UP000515151">
    <property type="component" value="Chromosome 5"/>
</dbReference>
<comment type="catalytic activity">
    <reaction evidence="1 5">
        <text>S-ubiquitinyl-[E2 ubiquitin-conjugating enzyme]-L-cysteine + [acceptor protein]-L-lysine = [E2 ubiquitin-conjugating enzyme]-L-cysteine + N(6)-ubiquitinyl-[acceptor protein]-L-lysine.</text>
        <dbReference type="EC" id="2.3.2.27"/>
    </reaction>
</comment>
<dbReference type="Gene3D" id="1.25.10.10">
    <property type="entry name" value="Leucine-rich Repeat Variant"/>
    <property type="match status" value="2"/>
</dbReference>
<dbReference type="InterPro" id="IPR045185">
    <property type="entry name" value="PUB22/23/24-like"/>
</dbReference>
<protein>
    <recommendedName>
        <fullName evidence="5 6">U-box domain-containing protein</fullName>
        <ecNumber evidence="5">2.3.2.27</ecNumber>
    </recommendedName>
    <alternativeName>
        <fullName evidence="5">RING-type E3 ubiquitin transferase PUB</fullName>
    </alternativeName>
</protein>
<reference evidence="10" key="4">
    <citation type="submission" date="2025-04" db="UniProtKB">
        <authorList>
            <consortium name="RefSeq"/>
        </authorList>
    </citation>
    <scope>IDENTIFICATION</scope>
    <source>
        <tissue evidence="10">Leaf</tissue>
    </source>
</reference>
<name>A0A218XCB8_PUNGR</name>
<dbReference type="SMART" id="SM00504">
    <property type="entry name" value="Ubox"/>
    <property type="match status" value="1"/>
</dbReference>
<evidence type="ECO:0000256" key="2">
    <source>
        <dbReference type="ARBA" id="ARBA00004906"/>
    </source>
</evidence>
<reference evidence="7" key="2">
    <citation type="submission" date="2017-06" db="EMBL/GenBank/DDBJ databases">
        <title>The pomegranate genome and the genomics of punicalagin biosynthesis.</title>
        <authorList>
            <person name="Xu C."/>
        </authorList>
    </citation>
    <scope>NUCLEOTIDE SEQUENCE [LARGE SCALE GENOMIC DNA]</scope>
    <source>
        <tissue evidence="7">Fresh leaf</tissue>
    </source>
</reference>
<sequence>MDEVEVPSYFLCPISLEIMNDPVTVPTGITYNRESIERWLFSSSASSRNHTCPVTKQPVPPDCELTPNHTLRRLIQSWCVINASKGVERIPTPKPPVSRAQVTKLIRDAAKSPQTKLGCLRRLKSIASQSDANKHCIEAAGALEFLASVIHEASCGNGLVTPLIDEALSVLYSLHVSEAKLRNIVDVEIVESLAIIMQTGTYDSRAYAVMLLNKMLEVAEPAQLTCLADWLFTEVVQVLRDRISQRATKAALKLLIHLSPLGRNRIKVVAAGAMPVLLELLLEHNSLASEHIRVCEMVLTAMDILCRSAEGRAELLSHEAGIAVVSKKILRVSHAASERAVRILLSVSRFSGTPRVLEEMLQVGVVTKLCLVLQVECSSRTKETATEILRMNARTWNNSPCVPRSLLSWYPN</sequence>
<evidence type="ECO:0000313" key="8">
    <source>
        <dbReference type="Proteomes" id="UP000197138"/>
    </source>
</evidence>
<dbReference type="EMBL" id="MTKT01002011">
    <property type="protein sequence ID" value="OWM82587.1"/>
    <property type="molecule type" value="Genomic_DNA"/>
</dbReference>
<evidence type="ECO:0000256" key="5">
    <source>
        <dbReference type="RuleBase" id="RU369093"/>
    </source>
</evidence>
<dbReference type="CDD" id="cd16664">
    <property type="entry name" value="RING-Ubox_PUB"/>
    <property type="match status" value="1"/>
</dbReference>
<dbReference type="PANTHER" id="PTHR22849:SF132">
    <property type="entry name" value="E3 UBIQUITIN-PROTEIN LIGASE PUB23"/>
    <property type="match status" value="1"/>
</dbReference>
<evidence type="ECO:0000313" key="9">
    <source>
        <dbReference type="Proteomes" id="UP000515151"/>
    </source>
</evidence>
<dbReference type="InterPro" id="IPR003613">
    <property type="entry name" value="Ubox_domain"/>
</dbReference>
<dbReference type="EC" id="2.3.2.27" evidence="5"/>
<evidence type="ECO:0000313" key="7">
    <source>
        <dbReference type="EMBL" id="OWM82587.1"/>
    </source>
</evidence>
<organism evidence="7 8">
    <name type="scientific">Punica granatum</name>
    <name type="common">Pomegranate</name>
    <dbReference type="NCBI Taxonomy" id="22663"/>
    <lineage>
        <taxon>Eukaryota</taxon>
        <taxon>Viridiplantae</taxon>
        <taxon>Streptophyta</taxon>
        <taxon>Embryophyta</taxon>
        <taxon>Tracheophyta</taxon>
        <taxon>Spermatophyta</taxon>
        <taxon>Magnoliopsida</taxon>
        <taxon>eudicotyledons</taxon>
        <taxon>Gunneridae</taxon>
        <taxon>Pentapetalae</taxon>
        <taxon>rosids</taxon>
        <taxon>malvids</taxon>
        <taxon>Myrtales</taxon>
        <taxon>Lythraceae</taxon>
        <taxon>Punica</taxon>
    </lineage>
</organism>
<dbReference type="GO" id="GO:0016567">
    <property type="term" value="P:protein ubiquitination"/>
    <property type="evidence" value="ECO:0007669"/>
    <property type="project" value="UniProtKB-UniRule"/>
</dbReference>
<dbReference type="GeneID" id="116206904"/>